<evidence type="ECO:0000259" key="4">
    <source>
        <dbReference type="Pfam" id="PF00155"/>
    </source>
</evidence>
<dbReference type="GO" id="GO:0009102">
    <property type="term" value="P:biotin biosynthetic process"/>
    <property type="evidence" value="ECO:0007669"/>
    <property type="project" value="TreeGrafter"/>
</dbReference>
<evidence type="ECO:0000256" key="3">
    <source>
        <dbReference type="ARBA" id="ARBA00022898"/>
    </source>
</evidence>
<feature type="domain" description="Aminotransferase class I/classII large" evidence="4">
    <location>
        <begin position="31"/>
        <end position="371"/>
    </location>
</feature>
<dbReference type="InterPro" id="IPR050087">
    <property type="entry name" value="AON_synthase_class-II"/>
</dbReference>
<keyword evidence="3" id="KW-0663">Pyridoxal phosphate</keyword>
<dbReference type="InterPro" id="IPR015421">
    <property type="entry name" value="PyrdxlP-dep_Trfase_major"/>
</dbReference>
<keyword evidence="5" id="KW-0012">Acyltransferase</keyword>
<reference evidence="5 6" key="1">
    <citation type="submission" date="2018-06" db="EMBL/GenBank/DDBJ databases">
        <authorList>
            <consortium name="Pathogen Informatics"/>
            <person name="Doyle S."/>
        </authorList>
    </citation>
    <scope>NUCLEOTIDE SEQUENCE [LARGE SCALE GENOMIC DNA]</scope>
    <source>
        <strain evidence="5 6">NCTC13315</strain>
    </source>
</reference>
<dbReference type="Gene3D" id="3.40.640.10">
    <property type="entry name" value="Type I PLP-dependent aspartate aminotransferase-like (Major domain)"/>
    <property type="match status" value="1"/>
</dbReference>
<proteinExistence type="predicted"/>
<dbReference type="GO" id="GO:0030170">
    <property type="term" value="F:pyridoxal phosphate binding"/>
    <property type="evidence" value="ECO:0007669"/>
    <property type="project" value="InterPro"/>
</dbReference>
<gene>
    <name evidence="5" type="primary">bioF</name>
    <name evidence="5" type="ORF">NCTC13315_01461</name>
</gene>
<name>A0A378I143_9GAMM</name>
<evidence type="ECO:0000256" key="1">
    <source>
        <dbReference type="ARBA" id="ARBA00001933"/>
    </source>
</evidence>
<dbReference type="InterPro" id="IPR015424">
    <property type="entry name" value="PyrdxlP-dep_Trfase"/>
</dbReference>
<dbReference type="RefSeq" id="WP_115302636.1">
    <property type="nucleotide sequence ID" value="NZ_CAAAHO010000004.1"/>
</dbReference>
<sequence length="383" mass="42715">MITDLLRQQKSLLLQQGLYRTRPIIDEYGPHVLNFSSNDYLSLRHDEQVRRAYAQGFCKHSSGSGASMSVGGYHKIHQELERTFAHYLKADSALLFSSGYAANLGIVSLLAQLNCHVLIDKAVHASIYDGIKLNNIKYTRFLHNNYEDLEGKLSNSIINPAVITEAIFSMSGQQSNLAILAKLCATGQIPILVDEAHSFGVVGPHGLGAVAYYQLPQHQVPLRLITFSKSLGGQGAIIVGQGEWVEALFQQARSNIYSTAVSPALSYGLLKSLDIVMKSDDRRSKLAELIAYFQQKIQKSPLKWRHSHTPIQQLQLGCPHKALDYALQLKKYGIICQAMREPTVCRTATGLRVVLNAQHEPQDIDHLFDRLQQIDDTQSQPNR</sequence>
<dbReference type="EMBL" id="UGNV01000001">
    <property type="protein sequence ID" value="STX28927.1"/>
    <property type="molecule type" value="Genomic_DNA"/>
</dbReference>
<organism evidence="5 6">
    <name type="scientific">Legionella beliardensis</name>
    <dbReference type="NCBI Taxonomy" id="91822"/>
    <lineage>
        <taxon>Bacteria</taxon>
        <taxon>Pseudomonadati</taxon>
        <taxon>Pseudomonadota</taxon>
        <taxon>Gammaproteobacteria</taxon>
        <taxon>Legionellales</taxon>
        <taxon>Legionellaceae</taxon>
        <taxon>Legionella</taxon>
    </lineage>
</organism>
<dbReference type="PANTHER" id="PTHR13693">
    <property type="entry name" value="CLASS II AMINOTRANSFERASE/8-AMINO-7-OXONONANOATE SYNTHASE"/>
    <property type="match status" value="1"/>
</dbReference>
<dbReference type="PANTHER" id="PTHR13693:SF100">
    <property type="entry name" value="8-AMINO-7-OXONONANOATE SYNTHASE"/>
    <property type="match status" value="1"/>
</dbReference>
<comment type="cofactor">
    <cofactor evidence="1">
        <name>pyridoxal 5'-phosphate</name>
        <dbReference type="ChEBI" id="CHEBI:597326"/>
    </cofactor>
</comment>
<dbReference type="GO" id="GO:0008710">
    <property type="term" value="F:8-amino-7-oxononanoate synthase activity"/>
    <property type="evidence" value="ECO:0007669"/>
    <property type="project" value="UniProtKB-EC"/>
</dbReference>
<dbReference type="InterPro" id="IPR004839">
    <property type="entry name" value="Aminotransferase_I/II_large"/>
</dbReference>
<dbReference type="SUPFAM" id="SSF53383">
    <property type="entry name" value="PLP-dependent transferases"/>
    <property type="match status" value="1"/>
</dbReference>
<keyword evidence="6" id="KW-1185">Reference proteome</keyword>
<dbReference type="Proteomes" id="UP000254968">
    <property type="component" value="Unassembled WGS sequence"/>
</dbReference>
<dbReference type="OrthoDB" id="9807157at2"/>
<dbReference type="Pfam" id="PF00155">
    <property type="entry name" value="Aminotran_1_2"/>
    <property type="match status" value="1"/>
</dbReference>
<dbReference type="AlphaFoldDB" id="A0A378I143"/>
<dbReference type="EC" id="2.3.1.47" evidence="5"/>
<evidence type="ECO:0000313" key="6">
    <source>
        <dbReference type="Proteomes" id="UP000254968"/>
    </source>
</evidence>
<protein>
    <submittedName>
        <fullName evidence="5">8-amino-7-oxononanoate synthase</fullName>
        <ecNumber evidence="5">2.3.1.47</ecNumber>
    </submittedName>
</protein>
<evidence type="ECO:0000256" key="2">
    <source>
        <dbReference type="ARBA" id="ARBA00022679"/>
    </source>
</evidence>
<accession>A0A378I143</accession>
<dbReference type="Gene3D" id="3.90.1150.10">
    <property type="entry name" value="Aspartate Aminotransferase, domain 1"/>
    <property type="match status" value="1"/>
</dbReference>
<evidence type="ECO:0000313" key="5">
    <source>
        <dbReference type="EMBL" id="STX28927.1"/>
    </source>
</evidence>
<dbReference type="InterPro" id="IPR015422">
    <property type="entry name" value="PyrdxlP-dep_Trfase_small"/>
</dbReference>
<keyword evidence="2 5" id="KW-0808">Transferase</keyword>